<dbReference type="Pfam" id="PF11316">
    <property type="entry name" value="Rhamno_transf"/>
    <property type="match status" value="1"/>
</dbReference>
<gene>
    <name evidence="1" type="ORF">CAL20_13230</name>
</gene>
<sequence length="268" mass="30886">MRQHIFVMIRYSVLSKSLSESWVVGRDEFENYRANLFATDRLQARQDLFERITLPSLVQQTKRPSADWLTVFLLVSEEMPEHSRQQLADLVSKYDWIRIAPLPVENTTLGAPVAAALRQENGELAYATVRLDDDDALSYDYFERLLEYVQPSFDGFCISFGKGVAALMQDGKFTSFREYYFPKCAQGMAFVNYKPKAKPAKLKSVYALGHHQRVDKRVPTILDSRYHSFLRAIHDHADTKIEKSATNAYLKMEEIEAKQVAEIFNIIL</sequence>
<dbReference type="Proteomes" id="UP000216885">
    <property type="component" value="Unassembled WGS sequence"/>
</dbReference>
<evidence type="ECO:0000313" key="2">
    <source>
        <dbReference type="Proteomes" id="UP000216885"/>
    </source>
</evidence>
<keyword evidence="2" id="KW-1185">Reference proteome</keyword>
<reference evidence="1 2" key="1">
    <citation type="submission" date="2017-05" db="EMBL/GenBank/DDBJ databases">
        <title>Complete and WGS of Bordetella genogroups.</title>
        <authorList>
            <person name="Spilker T."/>
            <person name="LiPuma J."/>
        </authorList>
    </citation>
    <scope>NUCLEOTIDE SEQUENCE [LARGE SCALE GENOMIC DNA]</scope>
    <source>
        <strain evidence="1 2">AU9919</strain>
    </source>
</reference>
<accession>A0A261U4P7</accession>
<dbReference type="InterPro" id="IPR021466">
    <property type="entry name" value="Put_rhamnosyl_transferase"/>
</dbReference>
<dbReference type="RefSeq" id="WP_094838089.1">
    <property type="nucleotide sequence ID" value="NZ_NEVQ01000013.1"/>
</dbReference>
<proteinExistence type="predicted"/>
<dbReference type="EMBL" id="NEVQ01000013">
    <property type="protein sequence ID" value="OZI56392.1"/>
    <property type="molecule type" value="Genomic_DNA"/>
</dbReference>
<evidence type="ECO:0000313" key="1">
    <source>
        <dbReference type="EMBL" id="OZI56392.1"/>
    </source>
</evidence>
<name>A0A261U4P7_9BORD</name>
<comment type="caution">
    <text evidence="1">The sequence shown here is derived from an EMBL/GenBank/DDBJ whole genome shotgun (WGS) entry which is preliminary data.</text>
</comment>
<protein>
    <recommendedName>
        <fullName evidence="3">Rhamnosyl transferase</fullName>
    </recommendedName>
</protein>
<evidence type="ECO:0008006" key="3">
    <source>
        <dbReference type="Google" id="ProtNLM"/>
    </source>
</evidence>
<organism evidence="1 2">
    <name type="scientific">Bordetella genomosp. 4</name>
    <dbReference type="NCBI Taxonomy" id="463044"/>
    <lineage>
        <taxon>Bacteria</taxon>
        <taxon>Pseudomonadati</taxon>
        <taxon>Pseudomonadota</taxon>
        <taxon>Betaproteobacteria</taxon>
        <taxon>Burkholderiales</taxon>
        <taxon>Alcaligenaceae</taxon>
        <taxon>Bordetella</taxon>
    </lineage>
</organism>
<dbReference type="AlphaFoldDB" id="A0A261U4P7"/>